<feature type="transmembrane region" description="Helical" evidence="12">
    <location>
        <begin position="49"/>
        <end position="70"/>
    </location>
</feature>
<evidence type="ECO:0000256" key="11">
    <source>
        <dbReference type="RuleBase" id="RU362091"/>
    </source>
</evidence>
<dbReference type="EMBL" id="UZAM01006736">
    <property type="protein sequence ID" value="VDO93462.1"/>
    <property type="molecule type" value="Genomic_DNA"/>
</dbReference>
<evidence type="ECO:0000256" key="8">
    <source>
        <dbReference type="ARBA" id="ARBA00023065"/>
    </source>
</evidence>
<dbReference type="NCBIfam" id="TIGR00813">
    <property type="entry name" value="sss"/>
    <property type="match status" value="1"/>
</dbReference>
<evidence type="ECO:0000313" key="13">
    <source>
        <dbReference type="EMBL" id="VDO93462.1"/>
    </source>
</evidence>
<dbReference type="Gene3D" id="1.20.1730.10">
    <property type="entry name" value="Sodium/glucose cotransporter"/>
    <property type="match status" value="1"/>
</dbReference>
<keyword evidence="6 12" id="KW-1133">Transmembrane helix</keyword>
<keyword evidence="7" id="KW-0915">Sodium</keyword>
<keyword evidence="8" id="KW-0406">Ion transport</keyword>
<protein>
    <submittedName>
        <fullName evidence="15">Sodium-coupled monocarboxylate transporter 1</fullName>
    </submittedName>
</protein>
<dbReference type="OrthoDB" id="6132759at2759"/>
<keyword evidence="4" id="KW-1003">Cell membrane</keyword>
<feature type="transmembrane region" description="Helical" evidence="12">
    <location>
        <begin position="250"/>
        <end position="268"/>
    </location>
</feature>
<evidence type="ECO:0000256" key="6">
    <source>
        <dbReference type="ARBA" id="ARBA00022989"/>
    </source>
</evidence>
<evidence type="ECO:0000256" key="3">
    <source>
        <dbReference type="ARBA" id="ARBA00022448"/>
    </source>
</evidence>
<dbReference type="GO" id="GO:0006814">
    <property type="term" value="P:sodium ion transport"/>
    <property type="evidence" value="ECO:0007669"/>
    <property type="project" value="UniProtKB-KW"/>
</dbReference>
<reference evidence="13 14" key="2">
    <citation type="submission" date="2018-11" db="EMBL/GenBank/DDBJ databases">
        <authorList>
            <consortium name="Pathogen Informatics"/>
        </authorList>
    </citation>
    <scope>NUCLEOTIDE SEQUENCE [LARGE SCALE GENOMIC DNA]</scope>
</reference>
<feature type="transmembrane region" description="Helical" evidence="12">
    <location>
        <begin position="82"/>
        <end position="101"/>
    </location>
</feature>
<feature type="transmembrane region" description="Helical" evidence="12">
    <location>
        <begin position="6"/>
        <end position="28"/>
    </location>
</feature>
<dbReference type="PROSITE" id="PS50283">
    <property type="entry name" value="NA_SOLUT_SYMP_3"/>
    <property type="match status" value="1"/>
</dbReference>
<evidence type="ECO:0000256" key="10">
    <source>
        <dbReference type="ARBA" id="ARBA00023201"/>
    </source>
</evidence>
<keyword evidence="9 12" id="KW-0472">Membrane</keyword>
<evidence type="ECO:0000256" key="1">
    <source>
        <dbReference type="ARBA" id="ARBA00004651"/>
    </source>
</evidence>
<comment type="subcellular location">
    <subcellularLocation>
        <location evidence="1">Cell membrane</location>
        <topology evidence="1">Multi-pass membrane protein</topology>
    </subcellularLocation>
</comment>
<evidence type="ECO:0000256" key="4">
    <source>
        <dbReference type="ARBA" id="ARBA00022475"/>
    </source>
</evidence>
<reference evidence="15" key="1">
    <citation type="submission" date="2016-06" db="UniProtKB">
        <authorList>
            <consortium name="WormBaseParasite"/>
        </authorList>
    </citation>
    <scope>IDENTIFICATION</scope>
</reference>
<dbReference type="PANTHER" id="PTHR42985:SF2">
    <property type="entry name" value="SODIUM-DEPENDENT MULTIVITAMIN TRANSPORTER"/>
    <property type="match status" value="1"/>
</dbReference>
<evidence type="ECO:0000313" key="14">
    <source>
        <dbReference type="Proteomes" id="UP000270296"/>
    </source>
</evidence>
<dbReference type="InterPro" id="IPR038377">
    <property type="entry name" value="Na/Glc_symporter_sf"/>
</dbReference>
<evidence type="ECO:0000313" key="15">
    <source>
        <dbReference type="WBParaSite" id="SBAD_0000122101-mRNA-1"/>
    </source>
</evidence>
<organism evidence="15">
    <name type="scientific">Soboliphyme baturini</name>
    <dbReference type="NCBI Taxonomy" id="241478"/>
    <lineage>
        <taxon>Eukaryota</taxon>
        <taxon>Metazoa</taxon>
        <taxon>Ecdysozoa</taxon>
        <taxon>Nematoda</taxon>
        <taxon>Enoplea</taxon>
        <taxon>Dorylaimia</taxon>
        <taxon>Dioctophymatida</taxon>
        <taxon>Dioctophymatoidea</taxon>
        <taxon>Soboliphymatidae</taxon>
        <taxon>Soboliphyme</taxon>
    </lineage>
</organism>
<evidence type="ECO:0000256" key="12">
    <source>
        <dbReference type="SAM" id="Phobius"/>
    </source>
</evidence>
<dbReference type="GO" id="GO:0005886">
    <property type="term" value="C:plasma membrane"/>
    <property type="evidence" value="ECO:0007669"/>
    <property type="project" value="UniProtKB-SubCell"/>
</dbReference>
<keyword evidence="14" id="KW-1185">Reference proteome</keyword>
<evidence type="ECO:0000256" key="5">
    <source>
        <dbReference type="ARBA" id="ARBA00022692"/>
    </source>
</evidence>
<feature type="transmembrane region" description="Helical" evidence="12">
    <location>
        <begin position="139"/>
        <end position="160"/>
    </location>
</feature>
<feature type="transmembrane region" description="Helical" evidence="12">
    <location>
        <begin position="193"/>
        <end position="218"/>
    </location>
</feature>
<dbReference type="GO" id="GO:0015293">
    <property type="term" value="F:symporter activity"/>
    <property type="evidence" value="ECO:0007669"/>
    <property type="project" value="TreeGrafter"/>
</dbReference>
<feature type="transmembrane region" description="Helical" evidence="12">
    <location>
        <begin position="385"/>
        <end position="406"/>
    </location>
</feature>
<feature type="transmembrane region" description="Helical" evidence="12">
    <location>
        <begin position="289"/>
        <end position="314"/>
    </location>
</feature>
<gene>
    <name evidence="13" type="ORF">SBAD_LOCUS1177</name>
</gene>
<dbReference type="Pfam" id="PF00474">
    <property type="entry name" value="SSF"/>
    <property type="match status" value="1"/>
</dbReference>
<dbReference type="AlphaFoldDB" id="A0A183IC33"/>
<evidence type="ECO:0000256" key="2">
    <source>
        <dbReference type="ARBA" id="ARBA00006434"/>
    </source>
</evidence>
<keyword evidence="5 12" id="KW-0812">Transmembrane</keyword>
<evidence type="ECO:0000256" key="7">
    <source>
        <dbReference type="ARBA" id="ARBA00023053"/>
    </source>
</evidence>
<dbReference type="PANTHER" id="PTHR42985">
    <property type="entry name" value="SODIUM-COUPLED MONOCARBOXYLATE TRANSPORTER"/>
    <property type="match status" value="1"/>
</dbReference>
<evidence type="ECO:0000256" key="9">
    <source>
        <dbReference type="ARBA" id="ARBA00023136"/>
    </source>
</evidence>
<dbReference type="InterPro" id="IPR051163">
    <property type="entry name" value="Sodium:Solute_Symporter_SSF"/>
</dbReference>
<dbReference type="Proteomes" id="UP000270296">
    <property type="component" value="Unassembled WGS sequence"/>
</dbReference>
<dbReference type="InterPro" id="IPR001734">
    <property type="entry name" value="Na/solute_symporter"/>
</dbReference>
<comment type="similarity">
    <text evidence="2 11">Belongs to the sodium:solute symporter (SSF) (TC 2.A.21) family.</text>
</comment>
<name>A0A183IC33_9BILA</name>
<accession>A0A183IC33</accession>
<feature type="transmembrane region" description="Helical" evidence="12">
    <location>
        <begin position="349"/>
        <end position="373"/>
    </location>
</feature>
<sequence>MEVRKYFTVIDYVLFALFLGLPVVLGIASGLRRNVQTTSRELLLGHRNLGVLPMALTLVATYLSTVSVLGYPAEIYVYGTMFLYYFITYVITYPLVAYVFLPTVYPLQLTSVYEVKSLPIKIRLLQYLELRFNKTARTIGSAIFFMEVLLYLPVALYAPALALNSVTGLSIHVAILTTGLAATAYTTVGGSTAVVWTSVLQMVFVFAGILAVVIFGTISVDGMANVIKYAYAGHRIQFTDFRIDPHVRHSVWSLVIGGTFVIGSMFSVNQMSVQRYFAMPTLRSAQWAVLLNIPINILCFGLLGLCGLVVYASYRFCDPFLFGAIAKPDQLLTHYVMDKLSGAVGLPGLFVSALYGAGMSTLANGSTALAAVVLEDFYKPIHRSLSTTVLTGVIGLTLTGLSLAISSIKSTVIALSIFGIAGGPLLGVFLLGMFFPFANKYVSSLKVVNTL</sequence>
<feature type="transmembrane region" description="Helical" evidence="12">
    <location>
        <begin position="412"/>
        <end position="437"/>
    </location>
</feature>
<proteinExistence type="inferred from homology"/>
<keyword evidence="3" id="KW-0813">Transport</keyword>
<feature type="transmembrane region" description="Helical" evidence="12">
    <location>
        <begin position="166"/>
        <end position="186"/>
    </location>
</feature>
<keyword evidence="10" id="KW-0739">Sodium transport</keyword>
<dbReference type="WBParaSite" id="SBAD_0000122101-mRNA-1">
    <property type="protein sequence ID" value="SBAD_0000122101-mRNA-1"/>
    <property type="gene ID" value="SBAD_0000122101"/>
</dbReference>